<keyword evidence="2 6" id="KW-0813">Transport</keyword>
<comment type="similarity">
    <text evidence="6">Belongs to the binding-protein-dependent transport system permease family.</text>
</comment>
<comment type="subcellular location">
    <subcellularLocation>
        <location evidence="6">Cell membrane</location>
        <topology evidence="6">Multi-pass membrane protein</topology>
    </subcellularLocation>
    <subcellularLocation>
        <location evidence="1">Membrane</location>
        <topology evidence="1">Multi-pass membrane protein</topology>
    </subcellularLocation>
</comment>
<dbReference type="PROSITE" id="PS50928">
    <property type="entry name" value="ABC_TM1"/>
    <property type="match status" value="1"/>
</dbReference>
<feature type="domain" description="ABC transmembrane type-1" evidence="7">
    <location>
        <begin position="19"/>
        <end position="199"/>
    </location>
</feature>
<keyword evidence="5 6" id="KW-0472">Membrane</keyword>
<dbReference type="GO" id="GO:0055085">
    <property type="term" value="P:transmembrane transport"/>
    <property type="evidence" value="ECO:0007669"/>
    <property type="project" value="InterPro"/>
</dbReference>
<protein>
    <submittedName>
        <fullName evidence="8">Osmoprotectant uptake system permease protein yehW</fullName>
    </submittedName>
</protein>
<dbReference type="Pfam" id="PF00528">
    <property type="entry name" value="BPD_transp_1"/>
    <property type="match status" value="1"/>
</dbReference>
<keyword evidence="4 6" id="KW-1133">Transmembrane helix</keyword>
<evidence type="ECO:0000256" key="4">
    <source>
        <dbReference type="ARBA" id="ARBA00022989"/>
    </source>
</evidence>
<evidence type="ECO:0000256" key="6">
    <source>
        <dbReference type="RuleBase" id="RU363032"/>
    </source>
</evidence>
<evidence type="ECO:0000256" key="3">
    <source>
        <dbReference type="ARBA" id="ARBA00022692"/>
    </source>
</evidence>
<gene>
    <name evidence="8" type="primary">yehW_1</name>
    <name evidence="8" type="ORF">NCTC13149_01702</name>
</gene>
<sequence length="215" mass="22811">MKNFLIYYLQNSSYIFEQFIRHFLISFYGVLFASILSIPLGFIIARKVKLSDFLIGVANILETIPSLAMLAILMFAIGTGPNTVVFAVFLYAILPILKNTVVGITSIPEKYIDAAKGMGMTSGQRILKVEIPLSMAIIMGGIRNALVLAIGVTAVGTFIGAGGLGDIISRGINVANGGAIIIAGAVPTALMAVVSDFVLGIIENKLMPKSVKKVS</sequence>
<evidence type="ECO:0000313" key="8">
    <source>
        <dbReference type="EMBL" id="SUB57842.1"/>
    </source>
</evidence>
<dbReference type="AlphaFoldDB" id="A0A379C685"/>
<accession>A0A379C685</accession>
<dbReference type="GO" id="GO:0005886">
    <property type="term" value="C:plasma membrane"/>
    <property type="evidence" value="ECO:0007669"/>
    <property type="project" value="UniProtKB-SubCell"/>
</dbReference>
<evidence type="ECO:0000256" key="1">
    <source>
        <dbReference type="ARBA" id="ARBA00004141"/>
    </source>
</evidence>
<dbReference type="EMBL" id="UGSZ01000001">
    <property type="protein sequence ID" value="SUB57842.1"/>
    <property type="molecule type" value="Genomic_DNA"/>
</dbReference>
<dbReference type="Gene3D" id="1.10.3720.10">
    <property type="entry name" value="MetI-like"/>
    <property type="match status" value="1"/>
</dbReference>
<dbReference type="FunFam" id="1.10.3720.10:FF:000001">
    <property type="entry name" value="Glycine betaine ABC transporter, permease"/>
    <property type="match status" value="1"/>
</dbReference>
<dbReference type="InterPro" id="IPR000515">
    <property type="entry name" value="MetI-like"/>
</dbReference>
<dbReference type="InterPro" id="IPR051204">
    <property type="entry name" value="ABC_transp_perm/SBD"/>
</dbReference>
<name>A0A379C685_9FIRM</name>
<dbReference type="InterPro" id="IPR035906">
    <property type="entry name" value="MetI-like_sf"/>
</dbReference>
<feature type="transmembrane region" description="Helical" evidence="6">
    <location>
        <begin position="179"/>
        <end position="202"/>
    </location>
</feature>
<dbReference type="CDD" id="cd06261">
    <property type="entry name" value="TM_PBP2"/>
    <property type="match status" value="1"/>
</dbReference>
<dbReference type="GO" id="GO:0031460">
    <property type="term" value="P:glycine betaine transport"/>
    <property type="evidence" value="ECO:0007669"/>
    <property type="project" value="TreeGrafter"/>
</dbReference>
<dbReference type="Proteomes" id="UP000255517">
    <property type="component" value="Unassembled WGS sequence"/>
</dbReference>
<dbReference type="PANTHER" id="PTHR30177:SF4">
    <property type="entry name" value="OSMOPROTECTANT IMPORT PERMEASE PROTEIN OSMW"/>
    <property type="match status" value="1"/>
</dbReference>
<keyword evidence="3 6" id="KW-0812">Transmembrane</keyword>
<feature type="transmembrane region" description="Helical" evidence="6">
    <location>
        <begin position="84"/>
        <end position="108"/>
    </location>
</feature>
<feature type="transmembrane region" description="Helical" evidence="6">
    <location>
        <begin position="20"/>
        <end position="45"/>
    </location>
</feature>
<dbReference type="PANTHER" id="PTHR30177">
    <property type="entry name" value="GLYCINE BETAINE/L-PROLINE TRANSPORT SYSTEM PERMEASE PROTEIN PROW"/>
    <property type="match status" value="1"/>
</dbReference>
<dbReference type="STRING" id="1122949.GCA_000378725_01308"/>
<dbReference type="OrthoDB" id="9801163at2"/>
<feature type="transmembrane region" description="Helical" evidence="6">
    <location>
        <begin position="57"/>
        <end position="78"/>
    </location>
</feature>
<evidence type="ECO:0000313" key="9">
    <source>
        <dbReference type="Proteomes" id="UP000255517"/>
    </source>
</evidence>
<feature type="transmembrane region" description="Helical" evidence="6">
    <location>
        <begin position="129"/>
        <end position="159"/>
    </location>
</feature>
<dbReference type="RefSeq" id="WP_009345817.1">
    <property type="nucleotide sequence ID" value="NZ_CP165621.1"/>
</dbReference>
<organism evidence="8 9">
    <name type="scientific">Peptoniphilus lacrimalis</name>
    <dbReference type="NCBI Taxonomy" id="33031"/>
    <lineage>
        <taxon>Bacteria</taxon>
        <taxon>Bacillati</taxon>
        <taxon>Bacillota</taxon>
        <taxon>Tissierellia</taxon>
        <taxon>Tissierellales</taxon>
        <taxon>Peptoniphilaceae</taxon>
        <taxon>Peptoniphilus</taxon>
    </lineage>
</organism>
<dbReference type="SUPFAM" id="SSF161098">
    <property type="entry name" value="MetI-like"/>
    <property type="match status" value="1"/>
</dbReference>
<evidence type="ECO:0000256" key="5">
    <source>
        <dbReference type="ARBA" id="ARBA00023136"/>
    </source>
</evidence>
<reference evidence="8 9" key="1">
    <citation type="submission" date="2018-06" db="EMBL/GenBank/DDBJ databases">
        <authorList>
            <consortium name="Pathogen Informatics"/>
            <person name="Doyle S."/>
        </authorList>
    </citation>
    <scope>NUCLEOTIDE SEQUENCE [LARGE SCALE GENOMIC DNA]</scope>
    <source>
        <strain evidence="8 9">NCTC13149</strain>
    </source>
</reference>
<evidence type="ECO:0000256" key="2">
    <source>
        <dbReference type="ARBA" id="ARBA00022448"/>
    </source>
</evidence>
<evidence type="ECO:0000259" key="7">
    <source>
        <dbReference type="PROSITE" id="PS50928"/>
    </source>
</evidence>
<proteinExistence type="inferred from homology"/>